<comment type="caution">
    <text evidence="3">The sequence shown here is derived from an EMBL/GenBank/DDBJ whole genome shotgun (WGS) entry which is preliminary data.</text>
</comment>
<name>A0ABU2X4X4_9ACTN</name>
<dbReference type="Proteomes" id="UP001180973">
    <property type="component" value="Unassembled WGS sequence"/>
</dbReference>
<gene>
    <name evidence="3" type="ORF">RM555_30100</name>
</gene>
<dbReference type="InterPro" id="IPR017517">
    <property type="entry name" value="Maleyloyr_isom"/>
</dbReference>
<keyword evidence="3" id="KW-0413">Isomerase</keyword>
<dbReference type="InterPro" id="IPR024344">
    <property type="entry name" value="MDMPI_metal-binding"/>
</dbReference>
<evidence type="ECO:0000259" key="2">
    <source>
        <dbReference type="Pfam" id="PF11716"/>
    </source>
</evidence>
<organism evidence="3 4">
    <name type="scientific">Micromonospora reichwaldensis</name>
    <dbReference type="NCBI Taxonomy" id="3075516"/>
    <lineage>
        <taxon>Bacteria</taxon>
        <taxon>Bacillati</taxon>
        <taxon>Actinomycetota</taxon>
        <taxon>Actinomycetes</taxon>
        <taxon>Micromonosporales</taxon>
        <taxon>Micromonosporaceae</taxon>
        <taxon>Micromonospora</taxon>
    </lineage>
</organism>
<dbReference type="PANTHER" id="PTHR40758:SF1">
    <property type="entry name" value="CONSERVED PROTEIN"/>
    <property type="match status" value="1"/>
</dbReference>
<evidence type="ECO:0000313" key="4">
    <source>
        <dbReference type="Proteomes" id="UP001180973"/>
    </source>
</evidence>
<dbReference type="Pfam" id="PF07398">
    <property type="entry name" value="MDMPI_C"/>
    <property type="match status" value="1"/>
</dbReference>
<dbReference type="NCBIfam" id="TIGR03083">
    <property type="entry name" value="maleylpyruvate isomerase family mycothiol-dependent enzyme"/>
    <property type="match status" value="1"/>
</dbReference>
<dbReference type="Pfam" id="PF11716">
    <property type="entry name" value="MDMPI_N"/>
    <property type="match status" value="1"/>
</dbReference>
<evidence type="ECO:0000259" key="1">
    <source>
        <dbReference type="Pfam" id="PF07398"/>
    </source>
</evidence>
<dbReference type="InterPro" id="IPR010872">
    <property type="entry name" value="MDMPI_C-term_domain"/>
</dbReference>
<dbReference type="RefSeq" id="WP_311414883.1">
    <property type="nucleotide sequence ID" value="NZ_JAVRFL010000060.1"/>
</dbReference>
<dbReference type="GO" id="GO:0016853">
    <property type="term" value="F:isomerase activity"/>
    <property type="evidence" value="ECO:0007669"/>
    <property type="project" value="UniProtKB-KW"/>
</dbReference>
<dbReference type="SUPFAM" id="SSF109854">
    <property type="entry name" value="DinB/YfiT-like putative metalloenzymes"/>
    <property type="match status" value="1"/>
</dbReference>
<dbReference type="EMBL" id="JAVRFL010000060">
    <property type="protein sequence ID" value="MDT0533249.1"/>
    <property type="molecule type" value="Genomic_DNA"/>
</dbReference>
<keyword evidence="4" id="KW-1185">Reference proteome</keyword>
<dbReference type="PANTHER" id="PTHR40758">
    <property type="entry name" value="CONSERVED PROTEIN"/>
    <property type="match status" value="1"/>
</dbReference>
<feature type="domain" description="MDMPI C-terminal" evidence="1">
    <location>
        <begin position="291"/>
        <end position="382"/>
    </location>
</feature>
<proteinExistence type="predicted"/>
<protein>
    <submittedName>
        <fullName evidence="3">Maleylpyruvate isomerase N-terminal domain-containing protein</fullName>
    </submittedName>
</protein>
<feature type="domain" description="Mycothiol-dependent maleylpyruvate isomerase metal-binding" evidence="2">
    <location>
        <begin position="145"/>
        <end position="277"/>
    </location>
</feature>
<evidence type="ECO:0000313" key="3">
    <source>
        <dbReference type="EMBL" id="MDT0533249.1"/>
    </source>
</evidence>
<accession>A0ABU2X4X4</accession>
<dbReference type="InterPro" id="IPR034660">
    <property type="entry name" value="DinB/YfiT-like"/>
</dbReference>
<reference evidence="3" key="1">
    <citation type="submission" date="2023-09" db="EMBL/GenBank/DDBJ databases">
        <title>30 novel species of actinomycetes from the DSMZ collection.</title>
        <authorList>
            <person name="Nouioui I."/>
        </authorList>
    </citation>
    <scope>NUCLEOTIDE SEQUENCE</scope>
    <source>
        <strain evidence="3">DSM 115977</strain>
    </source>
</reference>
<sequence>MELIANPDAYLDGGGLDQSEVGKFLDGVEVCTLPAARDLVAVAGVLGDVLRDVPDGAFRVLGAGHDAARRPGPPGCTRCVTSTPRRCSTRGESINADVAFRASTEGTYQCRGGRRDRSRNSLSGRRSAVVESRVHRILTFPDHLRLINERSTAFRAAVAAAPRLDMQVPTHPERTLFDLVQHVGMARRKSAAIVAAGPADAPPEKSAWDDGMGAPREREALLAWWTESIEHLTSALREAGPDRSCWTWWDDSPSPQTSGAWARRQVPEIAVYTYDAQLTLGAPQPLPDEGALDGFDDCQFTVCATTVAWPHDPAIVDYHATEGHSWRLRLSRDGAQVARFMPAAGEDPETADVSARGTASDLVLFFYGRIPLESLEFEGDRRIFDQLAAWDPSV</sequence>